<accession>T1BR29</accession>
<comment type="caution">
    <text evidence="5">The sequence shown here is derived from an EMBL/GenBank/DDBJ whole genome shotgun (WGS) entry which is preliminary data.</text>
</comment>
<dbReference type="Gene3D" id="1.10.560.10">
    <property type="entry name" value="GroEL-like equatorial domain"/>
    <property type="match status" value="1"/>
</dbReference>
<comment type="similarity">
    <text evidence="1">Belongs to the TCP-1 chaperonin family.</text>
</comment>
<evidence type="ECO:0000256" key="4">
    <source>
        <dbReference type="ARBA" id="ARBA00023186"/>
    </source>
</evidence>
<evidence type="ECO:0000256" key="2">
    <source>
        <dbReference type="ARBA" id="ARBA00022741"/>
    </source>
</evidence>
<dbReference type="PRINTS" id="PR00304">
    <property type="entry name" value="TCOMPLEXTCP1"/>
</dbReference>
<dbReference type="SUPFAM" id="SSF48592">
    <property type="entry name" value="GroEL equatorial domain-like"/>
    <property type="match status" value="1"/>
</dbReference>
<reference evidence="5" key="1">
    <citation type="submission" date="2013-08" db="EMBL/GenBank/DDBJ databases">
        <authorList>
            <person name="Mendez C."/>
            <person name="Richter M."/>
            <person name="Ferrer M."/>
            <person name="Sanchez J."/>
        </authorList>
    </citation>
    <scope>NUCLEOTIDE SEQUENCE</scope>
</reference>
<dbReference type="GO" id="GO:0005524">
    <property type="term" value="F:ATP binding"/>
    <property type="evidence" value="ECO:0007669"/>
    <property type="project" value="UniProtKB-KW"/>
</dbReference>
<name>T1BR29_9ZZZZ</name>
<dbReference type="InterPro" id="IPR002194">
    <property type="entry name" value="Chaperonin_TCP-1_CS"/>
</dbReference>
<dbReference type="AlphaFoldDB" id="T1BR29"/>
<evidence type="ECO:0000256" key="1">
    <source>
        <dbReference type="ARBA" id="ARBA00008020"/>
    </source>
</evidence>
<keyword evidence="4" id="KW-0143">Chaperone</keyword>
<dbReference type="GO" id="GO:0140662">
    <property type="term" value="F:ATP-dependent protein folding chaperone"/>
    <property type="evidence" value="ECO:0007669"/>
    <property type="project" value="InterPro"/>
</dbReference>
<dbReference type="EMBL" id="AUZZ01003890">
    <property type="protein sequence ID" value="EQD55679.1"/>
    <property type="molecule type" value="Genomic_DNA"/>
</dbReference>
<dbReference type="InterPro" id="IPR027413">
    <property type="entry name" value="GROEL-like_equatorial_sf"/>
</dbReference>
<dbReference type="PANTHER" id="PTHR11353">
    <property type="entry name" value="CHAPERONIN"/>
    <property type="match status" value="1"/>
</dbReference>
<evidence type="ECO:0000313" key="5">
    <source>
        <dbReference type="EMBL" id="EQD55679.1"/>
    </source>
</evidence>
<organism evidence="5">
    <name type="scientific">mine drainage metagenome</name>
    <dbReference type="NCBI Taxonomy" id="410659"/>
    <lineage>
        <taxon>unclassified sequences</taxon>
        <taxon>metagenomes</taxon>
        <taxon>ecological metagenomes</taxon>
    </lineage>
</organism>
<dbReference type="GO" id="GO:0051082">
    <property type="term" value="F:unfolded protein binding"/>
    <property type="evidence" value="ECO:0007669"/>
    <property type="project" value="InterPro"/>
</dbReference>
<feature type="non-terminal residue" evidence="5">
    <location>
        <position position="100"/>
    </location>
</feature>
<gene>
    <name evidence="5" type="ORF">B2A_05584</name>
</gene>
<dbReference type="InterPro" id="IPR002423">
    <property type="entry name" value="Cpn60/GroEL/TCP-1"/>
</dbReference>
<sequence>MQGTPILVLREGTERERGKGATANNIAAARAVADAVRSTLGPRGMDKMLVDSMGDITITNDGVTILKEVDVEHPAAKMIVEVAKTQDQQCGDGTTTAVVL</sequence>
<dbReference type="PROSITE" id="PS00751">
    <property type="entry name" value="TCP1_2"/>
    <property type="match status" value="1"/>
</dbReference>
<protein>
    <submittedName>
        <fullName evidence="5">Chaperonin Cpn60/TCP-1</fullName>
    </submittedName>
</protein>
<evidence type="ECO:0000256" key="3">
    <source>
        <dbReference type="ARBA" id="ARBA00022840"/>
    </source>
</evidence>
<dbReference type="InterPro" id="IPR017998">
    <property type="entry name" value="Chaperone_TCP-1"/>
</dbReference>
<keyword evidence="3" id="KW-0067">ATP-binding</keyword>
<reference evidence="5" key="2">
    <citation type="journal article" date="2014" name="ISME J.">
        <title>Microbial stratification in low pH oxic and suboxic macroscopic growths along an acid mine drainage.</title>
        <authorList>
            <person name="Mendez-Garcia C."/>
            <person name="Mesa V."/>
            <person name="Sprenger R.R."/>
            <person name="Richter M."/>
            <person name="Diez M.S."/>
            <person name="Solano J."/>
            <person name="Bargiela R."/>
            <person name="Golyshina O.V."/>
            <person name="Manteca A."/>
            <person name="Ramos J.L."/>
            <person name="Gallego J.R."/>
            <person name="Llorente I."/>
            <person name="Martins Dos Santos V.A."/>
            <person name="Jensen O.N."/>
            <person name="Pelaez A.I."/>
            <person name="Sanchez J."/>
            <person name="Ferrer M."/>
        </authorList>
    </citation>
    <scope>NUCLEOTIDE SEQUENCE</scope>
</reference>
<dbReference type="PROSITE" id="PS00750">
    <property type="entry name" value="TCP1_1"/>
    <property type="match status" value="1"/>
</dbReference>
<keyword evidence="2" id="KW-0547">Nucleotide-binding</keyword>
<dbReference type="GO" id="GO:0016887">
    <property type="term" value="F:ATP hydrolysis activity"/>
    <property type="evidence" value="ECO:0007669"/>
    <property type="project" value="InterPro"/>
</dbReference>
<dbReference type="Pfam" id="PF00118">
    <property type="entry name" value="Cpn60_TCP1"/>
    <property type="match status" value="1"/>
</dbReference>
<proteinExistence type="inferred from homology"/>